<dbReference type="GO" id="GO:0010181">
    <property type="term" value="F:FMN binding"/>
    <property type="evidence" value="ECO:0007669"/>
    <property type="project" value="InterPro"/>
</dbReference>
<evidence type="ECO:0000313" key="11">
    <source>
        <dbReference type="Proteomes" id="UP000030762"/>
    </source>
</evidence>
<keyword evidence="3" id="KW-0274">FAD</keyword>
<evidence type="ECO:0000256" key="5">
    <source>
        <dbReference type="ARBA" id="ARBA00050832"/>
    </source>
</evidence>
<dbReference type="EC" id="1.3.1.6" evidence="6"/>
<dbReference type="OMA" id="EDLWVVV"/>
<dbReference type="RefSeq" id="XP_008604279.1">
    <property type="nucleotide sequence ID" value="XM_008606057.1"/>
</dbReference>
<feature type="domain" description="FAD-dependent oxidoreductase 2 FAD-binding" evidence="9">
    <location>
        <begin position="154"/>
        <end position="585"/>
    </location>
</feature>
<evidence type="ECO:0000256" key="1">
    <source>
        <dbReference type="ARBA" id="ARBA00001974"/>
    </source>
</evidence>
<evidence type="ECO:0000256" key="8">
    <source>
        <dbReference type="SAM" id="MobiDB-lite"/>
    </source>
</evidence>
<keyword evidence="4" id="KW-0560">Oxidoreductase</keyword>
<evidence type="ECO:0000256" key="6">
    <source>
        <dbReference type="ARBA" id="ARBA00067004"/>
    </source>
</evidence>
<sequence>MVQRKVLFTQVDRRLRHQKLLVAAMSTTMGLFRAGQALRHAARAALSTHLPGSLDQRWQQRSPASPPATLPPRPVSGRLTGNRRSVSLSGACLFTEPARQSGLTPLCLSRSATCRITSHFRSFLAVATAQAILMVAYLYSQDAAELPAYPTSADIVIVGAGLAGMSAALEAIALRPDTHIVLLEKEDRLGGNSAKASSGINAARDDDDVSLYTDDTVRSGGGFSNVELVTKLSVESLDGLEFLKAKGVDLSVLCQLGGHSAERTRRNHSGPNVGTHIILALKKAIEAIDSIDVINHAHVTALEKEEDTHAVTGVTFTVTPETSFTIATRRVILATGGYSANPTLLKQLAPGMEEFATTNGAWATGDGLALATDLGAALIHTDKVQLHPTGFIDPKDRTKRTRFLAPEALRGAGGLLFNTDGRRFVNELATRKVVSEAILEQPHKRSFLVLPITEAVTAATGALGLFFYQKIGLVSHMTSLADLATHMGVDESVLQSELEHYVAAASTRGPDAFGKTVFPNAPAEVPSDNYVLEIEPVVHYCMGGVQINEDTQVVTPEGNVIEGLFAAGEVSGGLHGQNRLGGNSLAECVVFGRVAGQAALKGL</sequence>
<keyword evidence="2" id="KW-0285">Flavoprotein</keyword>
<evidence type="ECO:0000256" key="7">
    <source>
        <dbReference type="ARBA" id="ARBA00077246"/>
    </source>
</evidence>
<dbReference type="PANTHER" id="PTHR43400:SF7">
    <property type="entry name" value="FAD-DEPENDENT OXIDOREDUCTASE 2 FAD BINDING DOMAIN-CONTAINING PROTEIN"/>
    <property type="match status" value="1"/>
</dbReference>
<evidence type="ECO:0000256" key="2">
    <source>
        <dbReference type="ARBA" id="ARBA00022630"/>
    </source>
</evidence>
<dbReference type="InterPro" id="IPR010960">
    <property type="entry name" value="Flavocytochrome_c"/>
</dbReference>
<dbReference type="NCBIfam" id="TIGR01813">
    <property type="entry name" value="flavo_cyto_c"/>
    <property type="match status" value="1"/>
</dbReference>
<dbReference type="GeneID" id="19941302"/>
<accession>T0R7D1</accession>
<organism evidence="10 11">
    <name type="scientific">Saprolegnia diclina (strain VS20)</name>
    <dbReference type="NCBI Taxonomy" id="1156394"/>
    <lineage>
        <taxon>Eukaryota</taxon>
        <taxon>Sar</taxon>
        <taxon>Stramenopiles</taxon>
        <taxon>Oomycota</taxon>
        <taxon>Saprolegniomycetes</taxon>
        <taxon>Saprolegniales</taxon>
        <taxon>Saprolegniaceae</taxon>
        <taxon>Saprolegnia</taxon>
    </lineage>
</organism>
<dbReference type="Proteomes" id="UP000030762">
    <property type="component" value="Unassembled WGS sequence"/>
</dbReference>
<reference evidence="10 11" key="1">
    <citation type="submission" date="2012-04" db="EMBL/GenBank/DDBJ databases">
        <title>The Genome Sequence of Saprolegnia declina VS20.</title>
        <authorList>
            <consortium name="The Broad Institute Genome Sequencing Platform"/>
            <person name="Russ C."/>
            <person name="Nusbaum C."/>
            <person name="Tyler B."/>
            <person name="van West P."/>
            <person name="Dieguez-Uribeondo J."/>
            <person name="de Bruijn I."/>
            <person name="Tripathy S."/>
            <person name="Jiang R."/>
            <person name="Young S.K."/>
            <person name="Zeng Q."/>
            <person name="Gargeya S."/>
            <person name="Fitzgerald M."/>
            <person name="Haas B."/>
            <person name="Abouelleil A."/>
            <person name="Alvarado L."/>
            <person name="Arachchi H.M."/>
            <person name="Berlin A."/>
            <person name="Chapman S.B."/>
            <person name="Goldberg J."/>
            <person name="Griggs A."/>
            <person name="Gujja S."/>
            <person name="Hansen M."/>
            <person name="Howarth C."/>
            <person name="Imamovic A."/>
            <person name="Larimer J."/>
            <person name="McCowen C."/>
            <person name="Montmayeur A."/>
            <person name="Murphy C."/>
            <person name="Neiman D."/>
            <person name="Pearson M."/>
            <person name="Priest M."/>
            <person name="Roberts A."/>
            <person name="Saif S."/>
            <person name="Shea T."/>
            <person name="Sisk P."/>
            <person name="Sykes S."/>
            <person name="Wortman J."/>
            <person name="Nusbaum C."/>
            <person name="Birren B."/>
        </authorList>
    </citation>
    <scope>NUCLEOTIDE SEQUENCE [LARGE SCALE GENOMIC DNA]</scope>
    <source>
        <strain evidence="10 11">VS20</strain>
    </source>
</reference>
<comment type="catalytic activity">
    <reaction evidence="5">
        <text>succinate + NAD(+) = fumarate + NADH + H(+)</text>
        <dbReference type="Rhea" id="RHEA:18281"/>
        <dbReference type="ChEBI" id="CHEBI:15378"/>
        <dbReference type="ChEBI" id="CHEBI:29806"/>
        <dbReference type="ChEBI" id="CHEBI:30031"/>
        <dbReference type="ChEBI" id="CHEBI:57540"/>
        <dbReference type="ChEBI" id="CHEBI:57945"/>
        <dbReference type="EC" id="1.3.1.6"/>
    </reaction>
</comment>
<dbReference type="EMBL" id="JH767132">
    <property type="protein sequence ID" value="EQC42856.1"/>
    <property type="molecule type" value="Genomic_DNA"/>
</dbReference>
<dbReference type="SUPFAM" id="SSF51905">
    <property type="entry name" value="FAD/NAD(P)-binding domain"/>
    <property type="match status" value="1"/>
</dbReference>
<dbReference type="InterPro" id="IPR036188">
    <property type="entry name" value="FAD/NAD-bd_sf"/>
</dbReference>
<keyword evidence="11" id="KW-1185">Reference proteome</keyword>
<evidence type="ECO:0000259" key="9">
    <source>
        <dbReference type="Pfam" id="PF00890"/>
    </source>
</evidence>
<dbReference type="Gene3D" id="3.50.50.60">
    <property type="entry name" value="FAD/NAD(P)-binding domain"/>
    <property type="match status" value="1"/>
</dbReference>
<dbReference type="STRING" id="1156394.T0R7D1"/>
<dbReference type="Gene3D" id="3.90.700.10">
    <property type="entry name" value="Succinate dehydrogenase/fumarate reductase flavoprotein, catalytic domain"/>
    <property type="match status" value="1"/>
</dbReference>
<protein>
    <recommendedName>
        <fullName evidence="6">fumarate reductase (NADH)</fullName>
        <ecNumber evidence="6">1.3.1.6</ecNumber>
    </recommendedName>
    <alternativeName>
        <fullName evidence="7">NADH-dependent fumarate reductase</fullName>
    </alternativeName>
</protein>
<dbReference type="InterPro" id="IPR003953">
    <property type="entry name" value="FAD-dep_OxRdtase_2_FAD-bd"/>
</dbReference>
<dbReference type="OrthoDB" id="10252157at2759"/>
<dbReference type="InterPro" id="IPR050315">
    <property type="entry name" value="FAD-oxidoreductase_2"/>
</dbReference>
<evidence type="ECO:0000256" key="4">
    <source>
        <dbReference type="ARBA" id="ARBA00023002"/>
    </source>
</evidence>
<dbReference type="GO" id="GO:0016156">
    <property type="term" value="F:fumarate reductase (NADH) activity"/>
    <property type="evidence" value="ECO:0007669"/>
    <property type="project" value="UniProtKB-EC"/>
</dbReference>
<dbReference type="SUPFAM" id="SSF56425">
    <property type="entry name" value="Succinate dehydrogenase/fumarate reductase flavoprotein, catalytic domain"/>
    <property type="match status" value="1"/>
</dbReference>
<name>T0R7D1_SAPDV</name>
<proteinExistence type="predicted"/>
<dbReference type="eggNOG" id="KOG2404">
    <property type="taxonomic scope" value="Eukaryota"/>
</dbReference>
<evidence type="ECO:0000256" key="3">
    <source>
        <dbReference type="ARBA" id="ARBA00022827"/>
    </source>
</evidence>
<dbReference type="InterPro" id="IPR027477">
    <property type="entry name" value="Succ_DH/fumarate_Rdtase_cat_sf"/>
</dbReference>
<dbReference type="Pfam" id="PF00890">
    <property type="entry name" value="FAD_binding_2"/>
    <property type="match status" value="1"/>
</dbReference>
<dbReference type="AlphaFoldDB" id="T0R7D1"/>
<feature type="compositionally biased region" description="Pro residues" evidence="8">
    <location>
        <begin position="64"/>
        <end position="74"/>
    </location>
</feature>
<dbReference type="InParanoid" id="T0R7D1"/>
<dbReference type="FunFam" id="3.90.700.10:FF:000007">
    <property type="entry name" value="NADH-dependent fumarate reductase"/>
    <property type="match status" value="1"/>
</dbReference>
<evidence type="ECO:0000313" key="10">
    <source>
        <dbReference type="EMBL" id="EQC42856.1"/>
    </source>
</evidence>
<dbReference type="PANTHER" id="PTHR43400">
    <property type="entry name" value="FUMARATE REDUCTASE"/>
    <property type="match status" value="1"/>
</dbReference>
<feature type="region of interest" description="Disordered" evidence="8">
    <location>
        <begin position="55"/>
        <end position="81"/>
    </location>
</feature>
<dbReference type="VEuPathDB" id="FungiDB:SDRG_00575"/>
<comment type="cofactor">
    <cofactor evidence="1">
        <name>FAD</name>
        <dbReference type="ChEBI" id="CHEBI:57692"/>
    </cofactor>
</comment>
<gene>
    <name evidence="10" type="ORF">SDRG_00575</name>
</gene>